<evidence type="ECO:0000259" key="5">
    <source>
        <dbReference type="SMART" id="SM00534"/>
    </source>
</evidence>
<keyword evidence="2" id="KW-0067">ATP-binding</keyword>
<dbReference type="GO" id="GO:0140664">
    <property type="term" value="F:ATP-dependent DNA damage sensor activity"/>
    <property type="evidence" value="ECO:0007669"/>
    <property type="project" value="InterPro"/>
</dbReference>
<gene>
    <name evidence="6" type="primary">mutS</name>
</gene>
<dbReference type="PANTHER" id="PTHR11361:SF34">
    <property type="entry name" value="DNA MISMATCH REPAIR PROTEIN MSH1, MITOCHONDRIAL"/>
    <property type="match status" value="1"/>
</dbReference>
<dbReference type="GO" id="GO:0006298">
    <property type="term" value="P:mismatch repair"/>
    <property type="evidence" value="ECO:0007669"/>
    <property type="project" value="InterPro"/>
</dbReference>
<evidence type="ECO:0000256" key="3">
    <source>
        <dbReference type="ARBA" id="ARBA00023125"/>
    </source>
</evidence>
<organism evidence="6">
    <name type="scientific">Phaeocystis pouchetii virus</name>
    <name type="common">PpV01</name>
    <dbReference type="NCBI Taxonomy" id="455365"/>
    <lineage>
        <taxon>Viruses</taxon>
        <taxon>Varidnaviria</taxon>
        <taxon>Bamfordvirae</taxon>
        <taxon>Nucleocytoviricota</taxon>
        <taxon>Megaviricetes</taxon>
        <taxon>Algavirales</taxon>
        <taxon>Phycodnaviridae</taxon>
    </lineage>
</organism>
<feature type="transmembrane region" description="Helical" evidence="4">
    <location>
        <begin position="168"/>
        <end position="189"/>
    </location>
</feature>
<keyword evidence="1" id="KW-0547">Nucleotide-binding</keyword>
<keyword evidence="4" id="KW-0472">Membrane</keyword>
<feature type="domain" description="DNA mismatch repair proteins mutS family" evidence="5">
    <location>
        <begin position="411"/>
        <end position="600"/>
    </location>
</feature>
<dbReference type="GO" id="GO:0030983">
    <property type="term" value="F:mismatched DNA binding"/>
    <property type="evidence" value="ECO:0007669"/>
    <property type="project" value="InterPro"/>
</dbReference>
<keyword evidence="4" id="KW-1133">Transmembrane helix</keyword>
<dbReference type="EMBL" id="FR691708">
    <property type="protein sequence ID" value="CBX20919.1"/>
    <property type="molecule type" value="Genomic_DNA"/>
</dbReference>
<dbReference type="InterPro" id="IPR045076">
    <property type="entry name" value="MutS"/>
</dbReference>
<organismHost>
    <name type="scientific">Phaeocystis pouchetii</name>
    <dbReference type="NCBI Taxonomy" id="33659"/>
</organismHost>
<name>F2QAG0_PPV01</name>
<proteinExistence type="predicted"/>
<reference evidence="6" key="2">
    <citation type="journal article" date="2011" name="ISME J.">
        <title>Two new subfamilies of DNA mismatch repair proteins (MutS) specifically abundant in the marine environment.</title>
        <authorList>
            <person name="Ogata H."/>
            <person name="Ray J.L."/>
            <person name="Toyoda K."/>
            <person name="Sandaa R.A."/>
            <person name="Bratbak G."/>
            <person name="Claverie J.M."/>
        </authorList>
    </citation>
    <scope>NUCLEOTIDE SEQUENCE</scope>
    <source>
        <strain evidence="6">01B</strain>
    </source>
</reference>
<dbReference type="InterPro" id="IPR027417">
    <property type="entry name" value="P-loop_NTPase"/>
</dbReference>
<reference evidence="6" key="1">
    <citation type="submission" date="2010-09" db="EMBL/GenBank/DDBJ databases">
        <authorList>
            <person name="Ray J."/>
        </authorList>
    </citation>
    <scope>NUCLEOTIDE SEQUENCE</scope>
    <source>
        <strain evidence="6">01B</strain>
    </source>
</reference>
<evidence type="ECO:0000256" key="2">
    <source>
        <dbReference type="ARBA" id="ARBA00022840"/>
    </source>
</evidence>
<evidence type="ECO:0000313" key="6">
    <source>
        <dbReference type="EMBL" id="CBX20919.1"/>
    </source>
</evidence>
<dbReference type="Gene3D" id="3.40.50.300">
    <property type="entry name" value="P-loop containing nucleotide triphosphate hydrolases"/>
    <property type="match status" value="1"/>
</dbReference>
<sequence>MEKILELLITEENTTKQTNLIEEQFKLPIETIDEKIFVENNIHEDLELLEFKNQPDLSDLSGNTYKENLYNSIFEPKNQIEQCITNKWSNYYTNNKNFLNETQDLLKNYKNTVSFENDTELCENCYNSCEDITKDNGFMERYQYIDLPYLKKYNNDEICMQMLSIFNLANPVLSLVAPILLLLLPFFIIKLQGHNITLDSYFEHLKQVFSSHILGQFFTGFYDAPLSTEVYLLISIIFYVFQMYQNIISCGNFYKNINYIHEKIFSIRDYISNSINNFNNLLKHTSNLITYEKFNEHLNNNLVILNNYLSMLNKINVYKISVKKIFELGHLMRCFYKLYNDQSIINSLYFSFGCNGYIQNISTLQKHIKNNSINLCNYVGNNEITTFKNSYYGELLSDPENKIVKNSYKLSNNLILTGPNAAGKTTLLKSSIFNILLCQQLGGGFFEQADVKIYDFIHCYINIPDTSSRDSLFQAEARRCKDILTIIENNNDKNHFCVFDELYSGTNPDDAISSGTAFLNHINKKNNVNYILTTHYYKLCKKLDRDVAKNYHMEINKDKTGVFEFTYKIKKGISKIKGGLKVLKDLDYPKEIIQNLKIAA</sequence>
<keyword evidence="3" id="KW-0238">DNA-binding</keyword>
<dbReference type="GO" id="GO:0005524">
    <property type="term" value="F:ATP binding"/>
    <property type="evidence" value="ECO:0007669"/>
    <property type="project" value="UniProtKB-KW"/>
</dbReference>
<evidence type="ECO:0000256" key="4">
    <source>
        <dbReference type="SAM" id="Phobius"/>
    </source>
</evidence>
<keyword evidence="4" id="KW-0812">Transmembrane</keyword>
<evidence type="ECO:0000256" key="1">
    <source>
        <dbReference type="ARBA" id="ARBA00022741"/>
    </source>
</evidence>
<dbReference type="PANTHER" id="PTHR11361">
    <property type="entry name" value="DNA MISMATCH REPAIR PROTEIN MUTS FAMILY MEMBER"/>
    <property type="match status" value="1"/>
</dbReference>
<dbReference type="SMART" id="SM00534">
    <property type="entry name" value="MUTSac"/>
    <property type="match status" value="1"/>
</dbReference>
<accession>F2QAG0</accession>
<dbReference type="InterPro" id="IPR000432">
    <property type="entry name" value="DNA_mismatch_repair_MutS_C"/>
</dbReference>
<protein>
    <submittedName>
        <fullName evidence="6">MutS protein</fullName>
    </submittedName>
</protein>
<dbReference type="Pfam" id="PF00488">
    <property type="entry name" value="MutS_V"/>
    <property type="match status" value="1"/>
</dbReference>
<dbReference type="SUPFAM" id="SSF52540">
    <property type="entry name" value="P-loop containing nucleoside triphosphate hydrolases"/>
    <property type="match status" value="1"/>
</dbReference>